<comment type="caution">
    <text evidence="1">The sequence shown here is derived from an EMBL/GenBank/DDBJ whole genome shotgun (WGS) entry which is preliminary data.</text>
</comment>
<organism evidence="1 2">
    <name type="scientific">Trifolium pratense</name>
    <name type="common">Red clover</name>
    <dbReference type="NCBI Taxonomy" id="57577"/>
    <lineage>
        <taxon>Eukaryota</taxon>
        <taxon>Viridiplantae</taxon>
        <taxon>Streptophyta</taxon>
        <taxon>Embryophyta</taxon>
        <taxon>Tracheophyta</taxon>
        <taxon>Spermatophyta</taxon>
        <taxon>Magnoliopsida</taxon>
        <taxon>eudicotyledons</taxon>
        <taxon>Gunneridae</taxon>
        <taxon>Pentapetalae</taxon>
        <taxon>rosids</taxon>
        <taxon>fabids</taxon>
        <taxon>Fabales</taxon>
        <taxon>Fabaceae</taxon>
        <taxon>Papilionoideae</taxon>
        <taxon>50 kb inversion clade</taxon>
        <taxon>NPAAA clade</taxon>
        <taxon>Hologalegina</taxon>
        <taxon>IRL clade</taxon>
        <taxon>Trifolieae</taxon>
        <taxon>Trifolium</taxon>
    </lineage>
</organism>
<name>A0A2K3LVN7_TRIPR</name>
<protein>
    <submittedName>
        <fullName evidence="1">Uncharacterized protein</fullName>
    </submittedName>
</protein>
<evidence type="ECO:0000313" key="2">
    <source>
        <dbReference type="Proteomes" id="UP000236291"/>
    </source>
</evidence>
<evidence type="ECO:0000313" key="1">
    <source>
        <dbReference type="EMBL" id="PNX82598.1"/>
    </source>
</evidence>
<reference evidence="1 2" key="1">
    <citation type="journal article" date="2014" name="Am. J. Bot.">
        <title>Genome assembly and annotation for red clover (Trifolium pratense; Fabaceae).</title>
        <authorList>
            <person name="Istvanek J."/>
            <person name="Jaros M."/>
            <person name="Krenek A."/>
            <person name="Repkova J."/>
        </authorList>
    </citation>
    <scope>NUCLEOTIDE SEQUENCE [LARGE SCALE GENOMIC DNA]</scope>
    <source>
        <strain evidence="2">cv. Tatra</strain>
        <tissue evidence="1">Young leaves</tissue>
    </source>
</reference>
<dbReference type="AlphaFoldDB" id="A0A2K3LVN7"/>
<gene>
    <name evidence="1" type="ORF">L195_g038628</name>
</gene>
<reference evidence="1 2" key="2">
    <citation type="journal article" date="2017" name="Front. Plant Sci.">
        <title>Gene Classification and Mining of Molecular Markers Useful in Red Clover (Trifolium pratense) Breeding.</title>
        <authorList>
            <person name="Istvanek J."/>
            <person name="Dluhosova J."/>
            <person name="Dluhos P."/>
            <person name="Patkova L."/>
            <person name="Nedelnik J."/>
            <person name="Repkova J."/>
        </authorList>
    </citation>
    <scope>NUCLEOTIDE SEQUENCE [LARGE SCALE GENOMIC DNA]</scope>
    <source>
        <strain evidence="2">cv. Tatra</strain>
        <tissue evidence="1">Young leaves</tissue>
    </source>
</reference>
<dbReference type="Proteomes" id="UP000236291">
    <property type="component" value="Unassembled WGS sequence"/>
</dbReference>
<proteinExistence type="predicted"/>
<feature type="non-terminal residue" evidence="1">
    <location>
        <position position="60"/>
    </location>
</feature>
<sequence length="60" mass="6616">MKEMMKIFSCVECCHGGQLALHDSARQARVQHAQTARVASSSTRREKLLWIKGSDVAAAD</sequence>
<dbReference type="EMBL" id="ASHM01042353">
    <property type="protein sequence ID" value="PNX82598.1"/>
    <property type="molecule type" value="Genomic_DNA"/>
</dbReference>
<accession>A0A2K3LVN7</accession>